<dbReference type="Pfam" id="PF00834">
    <property type="entry name" value="Ribul_P_3_epim"/>
    <property type="match status" value="1"/>
</dbReference>
<dbReference type="SUPFAM" id="SSF51366">
    <property type="entry name" value="Ribulose-phoshate binding barrel"/>
    <property type="match status" value="1"/>
</dbReference>
<dbReference type="EC" id="5.1.3.1" evidence="7 10"/>
<evidence type="ECO:0000256" key="3">
    <source>
        <dbReference type="ARBA" id="ARBA00001941"/>
    </source>
</evidence>
<keyword evidence="13" id="KW-0464">Manganese</keyword>
<comment type="function">
    <text evidence="10">Catalyzes the reversible epimerization of D-ribulose 5-phosphate to D-xylulose 5-phosphate.</text>
</comment>
<dbReference type="Proteomes" id="UP000002586">
    <property type="component" value="Chromosome"/>
</dbReference>
<accession>A0LDU1</accession>
<keyword evidence="16" id="KW-1185">Reference proteome</keyword>
<dbReference type="GO" id="GO:0005737">
    <property type="term" value="C:cytoplasm"/>
    <property type="evidence" value="ECO:0007669"/>
    <property type="project" value="UniProtKB-ARBA"/>
</dbReference>
<feature type="binding site" evidence="10 14">
    <location>
        <position position="7"/>
    </location>
    <ligand>
        <name>substrate</name>
    </ligand>
</feature>
<dbReference type="OrthoDB" id="1645589at2"/>
<reference evidence="15 16" key="2">
    <citation type="journal article" date="2012" name="Int. J. Syst. Evol. Microbiol.">
        <title>Magnetococcus marinus gen. nov., sp. nov., a marine, magnetotactic bacterium that represents a novel lineage (Magnetococcaceae fam. nov.; Magnetococcales ord. nov.) at the base of the Alphaproteobacteria.</title>
        <authorList>
            <person name="Bazylinski D.A."/>
            <person name="Williams T.J."/>
            <person name="Lefevre C.T."/>
            <person name="Berg R.J."/>
            <person name="Zhang C.L."/>
            <person name="Bowser S.S."/>
            <person name="Dean A.J."/>
            <person name="Beveridge T.J."/>
        </authorList>
    </citation>
    <scope>NUCLEOTIDE SEQUENCE [LARGE SCALE GENOMIC DNA]</scope>
    <source>
        <strain evidence="16">ATCC BAA-1437 / JCM 17883 / MC-1</strain>
    </source>
</reference>
<dbReference type="eggNOG" id="COG0036">
    <property type="taxonomic scope" value="Bacteria"/>
</dbReference>
<dbReference type="InterPro" id="IPR026019">
    <property type="entry name" value="Ribul_P_3_epim"/>
</dbReference>
<gene>
    <name evidence="10" type="primary">rpe</name>
    <name evidence="15" type="ordered locus">Mmc1_3649</name>
</gene>
<keyword evidence="13" id="KW-0862">Zinc</keyword>
<dbReference type="PANTHER" id="PTHR11749">
    <property type="entry name" value="RIBULOSE-5-PHOSPHATE-3-EPIMERASE"/>
    <property type="match status" value="1"/>
</dbReference>
<dbReference type="NCBIfam" id="TIGR01163">
    <property type="entry name" value="rpe"/>
    <property type="match status" value="1"/>
</dbReference>
<organism evidence="15 16">
    <name type="scientific">Magnetococcus marinus (strain ATCC BAA-1437 / JCM 17883 / MC-1)</name>
    <dbReference type="NCBI Taxonomy" id="156889"/>
    <lineage>
        <taxon>Bacteria</taxon>
        <taxon>Pseudomonadati</taxon>
        <taxon>Pseudomonadota</taxon>
        <taxon>Magnetococcia</taxon>
        <taxon>Magnetococcales</taxon>
        <taxon>Magnetococcaceae</taxon>
        <taxon>Magnetococcus</taxon>
    </lineage>
</organism>
<feature type="binding site" evidence="10 14">
    <location>
        <position position="65"/>
    </location>
    <ligand>
        <name>substrate</name>
    </ligand>
</feature>
<proteinExistence type="inferred from homology"/>
<evidence type="ECO:0000256" key="4">
    <source>
        <dbReference type="ARBA" id="ARBA00001947"/>
    </source>
</evidence>
<evidence type="ECO:0000256" key="5">
    <source>
        <dbReference type="ARBA" id="ARBA00001954"/>
    </source>
</evidence>
<dbReference type="GO" id="GO:0019323">
    <property type="term" value="P:pentose catabolic process"/>
    <property type="evidence" value="ECO:0007669"/>
    <property type="project" value="UniProtKB-UniRule"/>
</dbReference>
<evidence type="ECO:0000256" key="10">
    <source>
        <dbReference type="HAMAP-Rule" id="MF_02227"/>
    </source>
</evidence>
<comment type="cofactor">
    <cofactor evidence="3">
        <name>Co(2+)</name>
        <dbReference type="ChEBI" id="CHEBI:48828"/>
    </cofactor>
</comment>
<name>A0LDU1_MAGMM</name>
<feature type="binding site" evidence="10 14">
    <location>
        <begin position="141"/>
        <end position="144"/>
    </location>
    <ligand>
        <name>substrate</name>
    </ligand>
</feature>
<keyword evidence="10 11" id="KW-0119">Carbohydrate metabolism</keyword>
<dbReference type="STRING" id="156889.Mmc1_3649"/>
<comment type="cofactor">
    <cofactor evidence="2">
        <name>Mn(2+)</name>
        <dbReference type="ChEBI" id="CHEBI:29035"/>
    </cofactor>
</comment>
<dbReference type="HAMAP" id="MF_02227">
    <property type="entry name" value="RPE"/>
    <property type="match status" value="1"/>
</dbReference>
<dbReference type="HOGENOM" id="CLU_054856_2_1_5"/>
<evidence type="ECO:0000256" key="13">
    <source>
        <dbReference type="PIRSR" id="PIRSR001461-2"/>
    </source>
</evidence>
<feature type="active site" description="Proton donor" evidence="10 12">
    <location>
        <position position="174"/>
    </location>
</feature>
<dbReference type="GO" id="GO:0006098">
    <property type="term" value="P:pentose-phosphate shunt"/>
    <property type="evidence" value="ECO:0007669"/>
    <property type="project" value="UniProtKB-UniRule"/>
</dbReference>
<feature type="binding site" evidence="14">
    <location>
        <position position="176"/>
    </location>
    <ligand>
        <name>substrate</name>
    </ligand>
</feature>
<evidence type="ECO:0000256" key="2">
    <source>
        <dbReference type="ARBA" id="ARBA00001936"/>
    </source>
</evidence>
<comment type="cofactor">
    <cofactor evidence="10 13">
        <name>a divalent metal cation</name>
        <dbReference type="ChEBI" id="CHEBI:60240"/>
    </cofactor>
    <text evidence="10 13">Binds 1 divalent metal cation per subunit.</text>
</comment>
<evidence type="ECO:0000256" key="9">
    <source>
        <dbReference type="ARBA" id="ARBA00023235"/>
    </source>
</evidence>
<comment type="pathway">
    <text evidence="10">Carbohydrate degradation.</text>
</comment>
<evidence type="ECO:0000256" key="12">
    <source>
        <dbReference type="PIRSR" id="PIRSR001461-1"/>
    </source>
</evidence>
<dbReference type="GO" id="GO:0046872">
    <property type="term" value="F:metal ion binding"/>
    <property type="evidence" value="ECO:0007669"/>
    <property type="project" value="UniProtKB-UniRule"/>
</dbReference>
<feature type="active site" description="Proton acceptor" evidence="10 12">
    <location>
        <position position="34"/>
    </location>
</feature>
<protein>
    <recommendedName>
        <fullName evidence="7 10">Ribulose-phosphate 3-epimerase</fullName>
        <ecNumber evidence="7 10">5.1.3.1</ecNumber>
    </recommendedName>
</protein>
<dbReference type="InterPro" id="IPR000056">
    <property type="entry name" value="Ribul_P_3_epim-like"/>
</dbReference>
<evidence type="ECO:0000313" key="16">
    <source>
        <dbReference type="Proteomes" id="UP000002586"/>
    </source>
</evidence>
<dbReference type="RefSeq" id="WP_011715187.1">
    <property type="nucleotide sequence ID" value="NC_008576.1"/>
</dbReference>
<reference evidence="16" key="1">
    <citation type="journal article" date="2009" name="Appl. Environ. Microbiol.">
        <title>Complete genome sequence of the chemolithoautotrophic marine magnetotactic coccus strain MC-1.</title>
        <authorList>
            <person name="Schubbe S."/>
            <person name="Williams T.J."/>
            <person name="Xie G."/>
            <person name="Kiss H.E."/>
            <person name="Brettin T.S."/>
            <person name="Martinez D."/>
            <person name="Ross C.A."/>
            <person name="Schuler D."/>
            <person name="Cox B.L."/>
            <person name="Nealson K.H."/>
            <person name="Bazylinski D.A."/>
        </authorList>
    </citation>
    <scope>NUCLEOTIDE SEQUENCE [LARGE SCALE GENOMIC DNA]</scope>
    <source>
        <strain evidence="16">ATCC BAA-1437 / JCM 17883 / MC-1</strain>
    </source>
</reference>
<dbReference type="AlphaFoldDB" id="A0LDU1"/>
<keyword evidence="8 10" id="KW-0479">Metal-binding</keyword>
<feature type="binding site" evidence="10 13">
    <location>
        <position position="174"/>
    </location>
    <ligand>
        <name>a divalent metal cation</name>
        <dbReference type="ChEBI" id="CHEBI:60240"/>
    </ligand>
</feature>
<keyword evidence="13" id="KW-0170">Cobalt</keyword>
<dbReference type="PROSITE" id="PS01086">
    <property type="entry name" value="RIBUL_P_3_EPIMER_2"/>
    <property type="match status" value="1"/>
</dbReference>
<dbReference type="InterPro" id="IPR011060">
    <property type="entry name" value="RibuloseP-bd_barrel"/>
</dbReference>
<comment type="catalytic activity">
    <reaction evidence="1 10 11">
        <text>D-ribulose 5-phosphate = D-xylulose 5-phosphate</text>
        <dbReference type="Rhea" id="RHEA:13677"/>
        <dbReference type="ChEBI" id="CHEBI:57737"/>
        <dbReference type="ChEBI" id="CHEBI:58121"/>
        <dbReference type="EC" id="5.1.3.1"/>
    </reaction>
</comment>
<dbReference type="GO" id="GO:0004750">
    <property type="term" value="F:D-ribulose-phosphate 3-epimerase activity"/>
    <property type="evidence" value="ECO:0007669"/>
    <property type="project" value="UniProtKB-UniRule"/>
</dbReference>
<comment type="cofactor">
    <cofactor evidence="5">
        <name>Fe(2+)</name>
        <dbReference type="ChEBI" id="CHEBI:29033"/>
    </cofactor>
</comment>
<dbReference type="Gene3D" id="3.20.20.70">
    <property type="entry name" value="Aldolase class I"/>
    <property type="match status" value="1"/>
</dbReference>
<dbReference type="EMBL" id="CP000471">
    <property type="protein sequence ID" value="ABK46134.1"/>
    <property type="molecule type" value="Genomic_DNA"/>
</dbReference>
<keyword evidence="9 10" id="KW-0413">Isomerase</keyword>
<comment type="cofactor">
    <cofactor evidence="4">
        <name>Zn(2+)</name>
        <dbReference type="ChEBI" id="CHEBI:29105"/>
    </cofactor>
</comment>
<evidence type="ECO:0000256" key="6">
    <source>
        <dbReference type="ARBA" id="ARBA00009541"/>
    </source>
</evidence>
<evidence type="ECO:0000256" key="7">
    <source>
        <dbReference type="ARBA" id="ARBA00013188"/>
    </source>
</evidence>
<dbReference type="PIRSF" id="PIRSF001461">
    <property type="entry name" value="RPE"/>
    <property type="match status" value="1"/>
</dbReference>
<dbReference type="PROSITE" id="PS01085">
    <property type="entry name" value="RIBUL_P_3_EPIMER_1"/>
    <property type="match status" value="1"/>
</dbReference>
<feature type="binding site" evidence="10 13">
    <location>
        <position position="65"/>
    </location>
    <ligand>
        <name>a divalent metal cation</name>
        <dbReference type="ChEBI" id="CHEBI:60240"/>
    </ligand>
</feature>
<evidence type="ECO:0000313" key="15">
    <source>
        <dbReference type="EMBL" id="ABK46134.1"/>
    </source>
</evidence>
<dbReference type="KEGG" id="mgm:Mmc1_3649"/>
<evidence type="ECO:0000256" key="11">
    <source>
        <dbReference type="PIRNR" id="PIRNR001461"/>
    </source>
</evidence>
<feature type="binding site" evidence="10 13">
    <location>
        <position position="34"/>
    </location>
    <ligand>
        <name>a divalent metal cation</name>
        <dbReference type="ChEBI" id="CHEBI:60240"/>
    </ligand>
</feature>
<evidence type="ECO:0000256" key="8">
    <source>
        <dbReference type="ARBA" id="ARBA00022723"/>
    </source>
</evidence>
<feature type="binding site" evidence="10 13">
    <location>
        <position position="32"/>
    </location>
    <ligand>
        <name>a divalent metal cation</name>
        <dbReference type="ChEBI" id="CHEBI:60240"/>
    </ligand>
</feature>
<dbReference type="NCBIfam" id="NF004076">
    <property type="entry name" value="PRK05581.1-4"/>
    <property type="match status" value="1"/>
</dbReference>
<feature type="binding site" evidence="10 14">
    <location>
        <begin position="196"/>
        <end position="197"/>
    </location>
    <ligand>
        <name>substrate</name>
    </ligand>
</feature>
<sequence length="224" mass="24337">MIKIAPSILSADFARLGEEIRMVEAAGADYIHVDVMDGHFVPNLTMGPPVVASIRKVATKPLDVHLMISPVDPYIEAFAQAGSDIITVHAEATHHLDRTLNLIKEYGKKAGVSINPATPVSAIENVMHLVDMVLVMSVNPGFGGQSFIPHSLNKVRQVREMINRQDRPIELQVDGGVKPDNIAKIAEAGANVFVAGSAIFSQPDYRAVMDSMHKNVRDSQKNPD</sequence>
<dbReference type="CDD" id="cd00429">
    <property type="entry name" value="RPE"/>
    <property type="match status" value="1"/>
</dbReference>
<dbReference type="FunFam" id="3.20.20.70:FF:000004">
    <property type="entry name" value="Ribulose-phosphate 3-epimerase"/>
    <property type="match status" value="1"/>
</dbReference>
<evidence type="ECO:0000256" key="14">
    <source>
        <dbReference type="PIRSR" id="PIRSR001461-3"/>
    </source>
</evidence>
<dbReference type="InterPro" id="IPR013785">
    <property type="entry name" value="Aldolase_TIM"/>
</dbReference>
<feature type="binding site" evidence="10">
    <location>
        <begin position="174"/>
        <end position="176"/>
    </location>
    <ligand>
        <name>substrate</name>
    </ligand>
</feature>
<comment type="similarity">
    <text evidence="6 10 11">Belongs to the ribulose-phosphate 3-epimerase family.</text>
</comment>
<evidence type="ECO:0000256" key="1">
    <source>
        <dbReference type="ARBA" id="ARBA00001782"/>
    </source>
</evidence>